<comment type="similarity">
    <text evidence="3 10">Belongs to the class II aldolase/RraA-like family.</text>
</comment>
<dbReference type="Gene3D" id="3.50.30.40">
    <property type="entry name" value="Ribonuclease E inhibitor RraA/RraA-like"/>
    <property type="match status" value="1"/>
</dbReference>
<comment type="cofactor">
    <cofactor evidence="9">
        <name>Mg(2+)</name>
        <dbReference type="ChEBI" id="CHEBI:18420"/>
    </cofactor>
</comment>
<dbReference type="SUPFAM" id="SSF89562">
    <property type="entry name" value="RraA-like"/>
    <property type="match status" value="1"/>
</dbReference>
<evidence type="ECO:0000256" key="10">
    <source>
        <dbReference type="RuleBase" id="RU004338"/>
    </source>
</evidence>
<dbReference type="InterPro" id="IPR010203">
    <property type="entry name" value="RraA"/>
</dbReference>
<feature type="binding site" evidence="9">
    <location>
        <position position="95"/>
    </location>
    <ligand>
        <name>substrate</name>
    </ligand>
</feature>
<comment type="catalytic activity">
    <reaction evidence="1 10">
        <text>4-hydroxy-4-methyl-2-oxoglutarate = 2 pyruvate</text>
        <dbReference type="Rhea" id="RHEA:22748"/>
        <dbReference type="ChEBI" id="CHEBI:15361"/>
        <dbReference type="ChEBI" id="CHEBI:58276"/>
        <dbReference type="EC" id="4.1.3.17"/>
    </reaction>
</comment>
<reference evidence="11 12" key="1">
    <citation type="submission" date="2016-03" db="EMBL/GenBank/DDBJ databases">
        <title>Draft Genome Sequence of the Strain BR 10245 (Bradyrhizobium sp.) isolated from nodules of Centrolobium paraense.</title>
        <authorList>
            <person name="Simoes-Araujo J.L.Sr."/>
            <person name="Barauna A.C."/>
            <person name="Silva K."/>
            <person name="Zilli J.E."/>
        </authorList>
    </citation>
    <scope>NUCLEOTIDE SEQUENCE [LARGE SCALE GENOMIC DNA]</scope>
    <source>
        <strain evidence="11 12">BR 10245</strain>
    </source>
</reference>
<proteinExistence type="inferred from homology"/>
<gene>
    <name evidence="11" type="ORF">AYJ54_33460</name>
</gene>
<dbReference type="Pfam" id="PF03737">
    <property type="entry name" value="RraA-like"/>
    <property type="match status" value="1"/>
</dbReference>
<keyword evidence="9" id="KW-0460">Magnesium</keyword>
<evidence type="ECO:0000256" key="4">
    <source>
        <dbReference type="ARBA" id="ARBA00011233"/>
    </source>
</evidence>
<dbReference type="OrthoDB" id="9812532at2"/>
<dbReference type="EC" id="4.1.1.112" evidence="10"/>
<evidence type="ECO:0000313" key="12">
    <source>
        <dbReference type="Proteomes" id="UP000076959"/>
    </source>
</evidence>
<dbReference type="GO" id="GO:0047443">
    <property type="term" value="F:4-hydroxy-4-methyl-2-oxoglutarate aldolase activity"/>
    <property type="evidence" value="ECO:0007669"/>
    <property type="project" value="UniProtKB-EC"/>
</dbReference>
<dbReference type="InterPro" id="IPR036704">
    <property type="entry name" value="RraA/RraA-like_sf"/>
</dbReference>
<dbReference type="GO" id="GO:0046872">
    <property type="term" value="F:metal ion binding"/>
    <property type="evidence" value="ECO:0007669"/>
    <property type="project" value="UniProtKB-KW"/>
</dbReference>
<dbReference type="AlphaFoldDB" id="A0A176Y835"/>
<comment type="cofactor">
    <cofactor evidence="2 10">
        <name>a divalent metal cation</name>
        <dbReference type="ChEBI" id="CHEBI:60240"/>
    </cofactor>
</comment>
<protein>
    <recommendedName>
        <fullName evidence="10">4-hydroxy-4-methyl-2-oxoglutarate aldolase</fullName>
        <shortName evidence="10">HMG aldolase</shortName>
        <ecNumber evidence="10">4.1.1.112</ecNumber>
        <ecNumber evidence="10">4.1.3.17</ecNumber>
    </recommendedName>
    <alternativeName>
        <fullName evidence="10">Oxaloacetate decarboxylase</fullName>
    </alternativeName>
</protein>
<comment type="catalytic activity">
    <reaction evidence="8 10">
        <text>oxaloacetate + H(+) = pyruvate + CO2</text>
        <dbReference type="Rhea" id="RHEA:15641"/>
        <dbReference type="ChEBI" id="CHEBI:15361"/>
        <dbReference type="ChEBI" id="CHEBI:15378"/>
        <dbReference type="ChEBI" id="CHEBI:16452"/>
        <dbReference type="ChEBI" id="CHEBI:16526"/>
        <dbReference type="EC" id="4.1.1.112"/>
    </reaction>
</comment>
<evidence type="ECO:0000256" key="5">
    <source>
        <dbReference type="ARBA" id="ARBA00022723"/>
    </source>
</evidence>
<feature type="binding site" evidence="9">
    <location>
        <begin position="73"/>
        <end position="76"/>
    </location>
    <ligand>
        <name>substrate</name>
    </ligand>
</feature>
<sequence>MKTADLVDAHNDHVRFCELPFRQFGRVRSFWGPVATVKCFEDNALLKSCLQEPGDGRVMVVDGGGSTRLALLGDQISLILKANGWAGIVINGSIRDSAEIDTMDVGLFCLATSPKKSAKDGFGKRDVAVHFGGVSFNPGDYVYRDPDGVLVSAKKLV</sequence>
<dbReference type="EMBL" id="LUUB01000120">
    <property type="protein sequence ID" value="OAE98960.1"/>
    <property type="molecule type" value="Genomic_DNA"/>
</dbReference>
<evidence type="ECO:0000256" key="3">
    <source>
        <dbReference type="ARBA" id="ARBA00008621"/>
    </source>
</evidence>
<keyword evidence="6 10" id="KW-0456">Lyase</keyword>
<evidence type="ECO:0000313" key="11">
    <source>
        <dbReference type="EMBL" id="OAE98960.1"/>
    </source>
</evidence>
<dbReference type="InterPro" id="IPR005493">
    <property type="entry name" value="RraA/RraA-like"/>
</dbReference>
<name>A0A176Y835_9BRAD</name>
<keyword evidence="5 9" id="KW-0479">Metal-binding</keyword>
<feature type="binding site" evidence="9">
    <location>
        <position position="96"/>
    </location>
    <ligand>
        <name>Mg(2+)</name>
        <dbReference type="ChEBI" id="CHEBI:18420"/>
    </ligand>
</feature>
<keyword evidence="12" id="KW-1185">Reference proteome</keyword>
<evidence type="ECO:0000256" key="2">
    <source>
        <dbReference type="ARBA" id="ARBA00001968"/>
    </source>
</evidence>
<dbReference type="STRING" id="1505087.AYJ54_33460"/>
<evidence type="ECO:0000256" key="9">
    <source>
        <dbReference type="PIRSR" id="PIRSR605493-1"/>
    </source>
</evidence>
<dbReference type="GO" id="GO:0008948">
    <property type="term" value="F:oxaloacetate decarboxylase activity"/>
    <property type="evidence" value="ECO:0007669"/>
    <property type="project" value="UniProtKB-EC"/>
</dbReference>
<dbReference type="PANTHER" id="PTHR33254">
    <property type="entry name" value="4-HYDROXY-4-METHYL-2-OXOGLUTARATE ALDOLASE 3-RELATED"/>
    <property type="match status" value="1"/>
</dbReference>
<comment type="caution">
    <text evidence="11">The sequence shown here is derived from an EMBL/GenBank/DDBJ whole genome shotgun (WGS) entry which is preliminary data.</text>
</comment>
<dbReference type="CDD" id="cd16841">
    <property type="entry name" value="RraA_family"/>
    <property type="match status" value="1"/>
</dbReference>
<dbReference type="NCBIfam" id="TIGR01935">
    <property type="entry name" value="NOT-MenG"/>
    <property type="match status" value="1"/>
</dbReference>
<dbReference type="GO" id="GO:0008428">
    <property type="term" value="F:ribonuclease inhibitor activity"/>
    <property type="evidence" value="ECO:0007669"/>
    <property type="project" value="InterPro"/>
</dbReference>
<evidence type="ECO:0000256" key="1">
    <source>
        <dbReference type="ARBA" id="ARBA00001342"/>
    </source>
</evidence>
<dbReference type="GO" id="GO:0051252">
    <property type="term" value="P:regulation of RNA metabolic process"/>
    <property type="evidence" value="ECO:0007669"/>
    <property type="project" value="InterPro"/>
</dbReference>
<dbReference type="NCBIfam" id="NF006875">
    <property type="entry name" value="PRK09372.1"/>
    <property type="match status" value="1"/>
</dbReference>
<evidence type="ECO:0000256" key="6">
    <source>
        <dbReference type="ARBA" id="ARBA00023239"/>
    </source>
</evidence>
<accession>A0A176Y835</accession>
<dbReference type="Proteomes" id="UP000076959">
    <property type="component" value="Unassembled WGS sequence"/>
</dbReference>
<evidence type="ECO:0000256" key="7">
    <source>
        <dbReference type="ARBA" id="ARBA00025046"/>
    </source>
</evidence>
<comment type="function">
    <text evidence="7 10">Catalyzes the aldol cleavage of 4-hydroxy-4-methyl-2-oxoglutarate (HMG) into 2 molecules of pyruvate. Also contains a secondary oxaloacetate (OAA) decarboxylase activity due to the common pyruvate enolate transition state formed following C-C bond cleavage in the retro-aldol and decarboxylation reactions.</text>
</comment>
<evidence type="ECO:0000256" key="8">
    <source>
        <dbReference type="ARBA" id="ARBA00047973"/>
    </source>
</evidence>
<dbReference type="PANTHER" id="PTHR33254:SF4">
    <property type="entry name" value="4-HYDROXY-4-METHYL-2-OXOGLUTARATE ALDOLASE 3-RELATED"/>
    <property type="match status" value="1"/>
</dbReference>
<dbReference type="RefSeq" id="WP_063708436.1">
    <property type="nucleotide sequence ID" value="NZ_LUUB01000120.1"/>
</dbReference>
<organism evidence="11 12">
    <name type="scientific">Bradyrhizobium centrolobii</name>
    <dbReference type="NCBI Taxonomy" id="1505087"/>
    <lineage>
        <taxon>Bacteria</taxon>
        <taxon>Pseudomonadati</taxon>
        <taxon>Pseudomonadota</taxon>
        <taxon>Alphaproteobacteria</taxon>
        <taxon>Hyphomicrobiales</taxon>
        <taxon>Nitrobacteraceae</taxon>
        <taxon>Bradyrhizobium</taxon>
    </lineage>
</organism>
<comment type="subunit">
    <text evidence="4 10">Homotrimer.</text>
</comment>
<dbReference type="EC" id="4.1.3.17" evidence="10"/>